<keyword evidence="1" id="KW-0812">Transmembrane</keyword>
<name>A0A5K1JTF5_9APHY</name>
<sequence length="116" mass="12413">MVVRTDSTPSVSESSEKRLDVEISSFKEPVATALIKEAPAVPEDCPPDGGLRAWLVVFGVVCGMIATVGLVSSWGAFQEYYQEVVLPDQSASNISWIGSIQVRLRASPTSNVVVSD</sequence>
<proteinExistence type="predicted"/>
<protein>
    <submittedName>
        <fullName evidence="2">MFS domain-containing protein</fullName>
    </submittedName>
</protein>
<feature type="transmembrane region" description="Helical" evidence="1">
    <location>
        <begin position="53"/>
        <end position="77"/>
    </location>
</feature>
<accession>A0A5K1JTF5</accession>
<organism evidence="2">
    <name type="scientific">Ganoderma boninense</name>
    <dbReference type="NCBI Taxonomy" id="34458"/>
    <lineage>
        <taxon>Eukaryota</taxon>
        <taxon>Fungi</taxon>
        <taxon>Dikarya</taxon>
        <taxon>Basidiomycota</taxon>
        <taxon>Agaricomycotina</taxon>
        <taxon>Agaricomycetes</taxon>
        <taxon>Polyporales</taxon>
        <taxon>Polyporaceae</taxon>
        <taxon>Ganoderma</taxon>
    </lineage>
</organism>
<dbReference type="EMBL" id="LR724349">
    <property type="protein sequence ID" value="VWO94929.1"/>
    <property type="molecule type" value="Genomic_DNA"/>
</dbReference>
<keyword evidence="1" id="KW-0472">Membrane</keyword>
<keyword evidence="1" id="KW-1133">Transmembrane helix</keyword>
<evidence type="ECO:0000313" key="2">
    <source>
        <dbReference type="EMBL" id="VWO94929.1"/>
    </source>
</evidence>
<gene>
    <name evidence="2" type="primary">G4NIB5</name>
</gene>
<dbReference type="AlphaFoldDB" id="A0A5K1JTF5"/>
<reference evidence="2" key="1">
    <citation type="submission" date="2019-10" db="EMBL/GenBank/DDBJ databases">
        <authorList>
            <person name="Nor Muhammad N."/>
        </authorList>
    </citation>
    <scope>NUCLEOTIDE SEQUENCE</scope>
</reference>
<evidence type="ECO:0000256" key="1">
    <source>
        <dbReference type="SAM" id="Phobius"/>
    </source>
</evidence>